<feature type="transmembrane region" description="Helical" evidence="6">
    <location>
        <begin position="391"/>
        <end position="412"/>
    </location>
</feature>
<evidence type="ECO:0000256" key="5">
    <source>
        <dbReference type="ARBA" id="ARBA00023136"/>
    </source>
</evidence>
<comment type="similarity">
    <text evidence="2">Belongs to the major facilitator superfamily. Proton-dependent oligopeptide transporter (POT/PTR) (TC 2.A.17) family.</text>
</comment>
<dbReference type="Gene3D" id="1.20.1250.20">
    <property type="entry name" value="MFS general substrate transporter like domains"/>
    <property type="match status" value="1"/>
</dbReference>
<proteinExistence type="inferred from homology"/>
<feature type="transmembrane region" description="Helical" evidence="6">
    <location>
        <begin position="534"/>
        <end position="555"/>
    </location>
</feature>
<feature type="transmembrane region" description="Helical" evidence="6">
    <location>
        <begin position="653"/>
        <end position="678"/>
    </location>
</feature>
<dbReference type="PANTHER" id="PTHR11654">
    <property type="entry name" value="OLIGOPEPTIDE TRANSPORTER-RELATED"/>
    <property type="match status" value="1"/>
</dbReference>
<comment type="caution">
    <text evidence="7">The sequence shown here is derived from an EMBL/GenBank/DDBJ whole genome shotgun (WGS) entry which is preliminary data.</text>
</comment>
<feature type="transmembrane region" description="Helical" evidence="6">
    <location>
        <begin position="232"/>
        <end position="257"/>
    </location>
</feature>
<evidence type="ECO:0000256" key="1">
    <source>
        <dbReference type="ARBA" id="ARBA00004141"/>
    </source>
</evidence>
<evidence type="ECO:0000313" key="8">
    <source>
        <dbReference type="Proteomes" id="UP001418222"/>
    </source>
</evidence>
<reference evidence="7 8" key="1">
    <citation type="journal article" date="2022" name="Nat. Plants">
        <title>Genomes of leafy and leafless Platanthera orchids illuminate the evolution of mycoheterotrophy.</title>
        <authorList>
            <person name="Li M.H."/>
            <person name="Liu K.W."/>
            <person name="Li Z."/>
            <person name="Lu H.C."/>
            <person name="Ye Q.L."/>
            <person name="Zhang D."/>
            <person name="Wang J.Y."/>
            <person name="Li Y.F."/>
            <person name="Zhong Z.M."/>
            <person name="Liu X."/>
            <person name="Yu X."/>
            <person name="Liu D.K."/>
            <person name="Tu X.D."/>
            <person name="Liu B."/>
            <person name="Hao Y."/>
            <person name="Liao X.Y."/>
            <person name="Jiang Y.T."/>
            <person name="Sun W.H."/>
            <person name="Chen J."/>
            <person name="Chen Y.Q."/>
            <person name="Ai Y."/>
            <person name="Zhai J.W."/>
            <person name="Wu S.S."/>
            <person name="Zhou Z."/>
            <person name="Hsiao Y.Y."/>
            <person name="Wu W.L."/>
            <person name="Chen Y.Y."/>
            <person name="Lin Y.F."/>
            <person name="Hsu J.L."/>
            <person name="Li C.Y."/>
            <person name="Wang Z.W."/>
            <person name="Zhao X."/>
            <person name="Zhong W.Y."/>
            <person name="Ma X.K."/>
            <person name="Ma L."/>
            <person name="Huang J."/>
            <person name="Chen G.Z."/>
            <person name="Huang M.Z."/>
            <person name="Huang L."/>
            <person name="Peng D.H."/>
            <person name="Luo Y.B."/>
            <person name="Zou S.Q."/>
            <person name="Chen S.P."/>
            <person name="Lan S."/>
            <person name="Tsai W.C."/>
            <person name="Van de Peer Y."/>
            <person name="Liu Z.J."/>
        </authorList>
    </citation>
    <scope>NUCLEOTIDE SEQUENCE [LARGE SCALE GENOMIC DNA]</scope>
    <source>
        <strain evidence="7">Lor287</strain>
    </source>
</reference>
<evidence type="ECO:0000256" key="2">
    <source>
        <dbReference type="ARBA" id="ARBA00005982"/>
    </source>
</evidence>
<keyword evidence="4 6" id="KW-1133">Transmembrane helix</keyword>
<feature type="transmembrane region" description="Helical" evidence="6">
    <location>
        <begin position="300"/>
        <end position="323"/>
    </location>
</feature>
<comment type="subcellular location">
    <subcellularLocation>
        <location evidence="1">Membrane</location>
        <topology evidence="1">Multi-pass membrane protein</topology>
    </subcellularLocation>
</comment>
<dbReference type="InterPro" id="IPR000109">
    <property type="entry name" value="POT_fam"/>
</dbReference>
<evidence type="ECO:0000256" key="4">
    <source>
        <dbReference type="ARBA" id="ARBA00022989"/>
    </source>
</evidence>
<dbReference type="GO" id="GO:0016020">
    <property type="term" value="C:membrane"/>
    <property type="evidence" value="ECO:0007669"/>
    <property type="project" value="UniProtKB-SubCell"/>
</dbReference>
<dbReference type="Proteomes" id="UP001418222">
    <property type="component" value="Unassembled WGS sequence"/>
</dbReference>
<dbReference type="AlphaFoldDB" id="A0AAP0BZ54"/>
<evidence type="ECO:0000256" key="3">
    <source>
        <dbReference type="ARBA" id="ARBA00022692"/>
    </source>
</evidence>
<keyword evidence="3 6" id="KW-0812">Transmembrane</keyword>
<feature type="transmembrane region" description="Helical" evidence="6">
    <location>
        <begin position="742"/>
        <end position="766"/>
    </location>
</feature>
<feature type="transmembrane region" description="Helical" evidence="6">
    <location>
        <begin position="575"/>
        <end position="592"/>
    </location>
</feature>
<feature type="transmembrane region" description="Helical" evidence="6">
    <location>
        <begin position="613"/>
        <end position="633"/>
    </location>
</feature>
<feature type="transmembrane region" description="Helical" evidence="6">
    <location>
        <begin position="343"/>
        <end position="361"/>
    </location>
</feature>
<feature type="transmembrane region" description="Helical" evidence="6">
    <location>
        <begin position="699"/>
        <end position="718"/>
    </location>
</feature>
<gene>
    <name evidence="7" type="primary">PTR3-A</name>
    <name evidence="7" type="ORF">KSP39_PZI002835</name>
</gene>
<dbReference type="SUPFAM" id="SSF103473">
    <property type="entry name" value="MFS general substrate transporter"/>
    <property type="match status" value="1"/>
</dbReference>
<dbReference type="Pfam" id="PF00854">
    <property type="entry name" value="PTR2"/>
    <property type="match status" value="1"/>
</dbReference>
<dbReference type="GO" id="GO:0022857">
    <property type="term" value="F:transmembrane transporter activity"/>
    <property type="evidence" value="ECO:0007669"/>
    <property type="project" value="InterPro"/>
</dbReference>
<evidence type="ECO:0000313" key="7">
    <source>
        <dbReference type="EMBL" id="KAK8954860.1"/>
    </source>
</evidence>
<organism evidence="7 8">
    <name type="scientific">Platanthera zijinensis</name>
    <dbReference type="NCBI Taxonomy" id="2320716"/>
    <lineage>
        <taxon>Eukaryota</taxon>
        <taxon>Viridiplantae</taxon>
        <taxon>Streptophyta</taxon>
        <taxon>Embryophyta</taxon>
        <taxon>Tracheophyta</taxon>
        <taxon>Spermatophyta</taxon>
        <taxon>Magnoliopsida</taxon>
        <taxon>Liliopsida</taxon>
        <taxon>Asparagales</taxon>
        <taxon>Orchidaceae</taxon>
        <taxon>Orchidoideae</taxon>
        <taxon>Orchideae</taxon>
        <taxon>Orchidinae</taxon>
        <taxon>Platanthera</taxon>
    </lineage>
</organism>
<keyword evidence="8" id="KW-1185">Reference proteome</keyword>
<dbReference type="EMBL" id="JBBWWQ010000002">
    <property type="protein sequence ID" value="KAK8954860.1"/>
    <property type="molecule type" value="Genomic_DNA"/>
</dbReference>
<keyword evidence="5 6" id="KW-0472">Membrane</keyword>
<accession>A0AAP0BZ54</accession>
<feature type="transmembrane region" description="Helical" evidence="6">
    <location>
        <begin position="418"/>
        <end position="439"/>
    </location>
</feature>
<protein>
    <submittedName>
        <fullName evidence="7">Peptide transporter PTR3-A</fullName>
    </submittedName>
</protein>
<sequence length="788" mass="87836">MEKCEELHRAWPPNETMSGKSECSIVFCFQLPGTEERKGKFSRALRTMMNELYFSVSLLCTSIDEPHRAHFLSCIAGPIEGALLLVLDASSQVSLLFLARFLFQRRRPAPKNVRKWQYCFSRDFRAGVHGKKFPTSDAQEEDARVAFSPFDPTRPPSDQEWIQAPHKKETVLGTVLYLSGIGSIAAAIQAFPSPAMADAENVGGQAEKKDYTEDGTVDFNGRPCRRSEGGRWLACSFIFVYGVFERLAYFGVAPNLVLYFTNKLHQTTVEASNNVNNWSGTAMMTPILGAYIADSYLGRYWTFNIFSAIYLLGMVLLSLSVTLPSLSPPPPCGSLNGEDCKTGGFHATVFFLALYVIALGSGGTKAAITTLGADQFDVHCPKERFQKLSFFNWWTFALFYGNLFSTTVLVYIQDYVGFSVGYMIPTAALVFSMLIFFLGTPTYRHKPVSSSPITTIGRVLVAAVRKWKVPLPDDPNELYELEREHYSKQGNCRANHSTLLVFFDKAAVRTANSNSPWLLCSVTEVEETKKIIKLLPIFIATLVPSLMTAQILTVFVKQGSTMDRRMGSHFQIPSGSLSTFFTLGTLVSVSLYDKCFVPLIKKRTQNPRGITMLQRMGVGQALQVVIMIITAMVERWRLSVVKSHDLVHQTTATTVPLSVFALLPQFALMGMADMLVSIGKMEFFYDQAPEGMKSVGASVVYTSLGLGNFISSFLLSMVEKVTRKEGKDGWIEKNLNASHLDYYYGFLAGLCAINLIAFLVISNLYVYNRHEVDMKEGNWDHKSTMGSK</sequence>
<evidence type="ECO:0000256" key="6">
    <source>
        <dbReference type="SAM" id="Phobius"/>
    </source>
</evidence>
<name>A0AAP0BZ54_9ASPA</name>
<dbReference type="InterPro" id="IPR036259">
    <property type="entry name" value="MFS_trans_sf"/>
</dbReference>